<reference evidence="1 2" key="1">
    <citation type="submission" date="2017-04" db="EMBL/GenBank/DDBJ databases">
        <title>The whole genome sequencing and assembly of Halobacillus mangrovi strain.</title>
        <authorList>
            <person name="Lee S.-J."/>
            <person name="Park M.-K."/>
            <person name="Kim J.-Y."/>
            <person name="Lee Y.-J."/>
            <person name="Yi H."/>
            <person name="Bahn Y.-S."/>
            <person name="Kim J.F."/>
            <person name="Lee D.-W."/>
        </authorList>
    </citation>
    <scope>NUCLEOTIDE SEQUENCE [LARGE SCALE GENOMIC DNA]</scope>
    <source>
        <strain evidence="1 2">KTB 131</strain>
    </source>
</reference>
<dbReference type="KEGG" id="hmn:HM131_14945"/>
<keyword evidence="2" id="KW-1185">Reference proteome</keyword>
<gene>
    <name evidence="1" type="ORF">HM131_14945</name>
</gene>
<organism evidence="1 2">
    <name type="scientific">Halobacillus mangrovi</name>
    <dbReference type="NCBI Taxonomy" id="402384"/>
    <lineage>
        <taxon>Bacteria</taxon>
        <taxon>Bacillati</taxon>
        <taxon>Bacillota</taxon>
        <taxon>Bacilli</taxon>
        <taxon>Bacillales</taxon>
        <taxon>Bacillaceae</taxon>
        <taxon>Halobacillus</taxon>
    </lineage>
</organism>
<dbReference type="AlphaFoldDB" id="A0A1W6A0Y8"/>
<name>A0A1W6A0Y8_9BACI</name>
<dbReference type="InterPro" id="IPR024496">
    <property type="entry name" value="Spore_germ_GerPE"/>
</dbReference>
<proteinExistence type="predicted"/>
<accession>A0A1W6A0Y8</accession>
<dbReference type="STRING" id="402384.HM131_14945"/>
<sequence length="120" mass="13423">MVYVDNVDVTSILISSIFTIGDVYRAAPTSNILAVQKEGSEYIPGTFKFKDYDIFNLEPSPPLPPITITTFTYQNNPIVVDDIEIKGVSTAGVFQIGGIDHIISKNRTKHFRLLQEDEQM</sequence>
<dbReference type="Proteomes" id="UP000192527">
    <property type="component" value="Chromosome"/>
</dbReference>
<dbReference type="Pfam" id="PF10970">
    <property type="entry name" value="GerPE"/>
    <property type="match status" value="1"/>
</dbReference>
<evidence type="ECO:0000313" key="2">
    <source>
        <dbReference type="Proteomes" id="UP000192527"/>
    </source>
</evidence>
<dbReference type="EMBL" id="CP020772">
    <property type="protein sequence ID" value="ARI79228.1"/>
    <property type="molecule type" value="Genomic_DNA"/>
</dbReference>
<protein>
    <submittedName>
        <fullName evidence="1">Uncharacterized protein</fullName>
    </submittedName>
</protein>
<evidence type="ECO:0000313" key="1">
    <source>
        <dbReference type="EMBL" id="ARI79228.1"/>
    </source>
</evidence>
<dbReference type="OrthoDB" id="2599887at2"/>